<dbReference type="AlphaFoldDB" id="V5JV95"/>
<dbReference type="GO" id="GO:0006123">
    <property type="term" value="P:mitochondrial electron transport, cytochrome c to oxygen"/>
    <property type="evidence" value="ECO:0007669"/>
    <property type="project" value="TreeGrafter"/>
</dbReference>
<dbReference type="GO" id="GO:0016020">
    <property type="term" value="C:membrane"/>
    <property type="evidence" value="ECO:0007669"/>
    <property type="project" value="UniProtKB-SubCell"/>
</dbReference>
<evidence type="ECO:0000256" key="9">
    <source>
        <dbReference type="SAM" id="Phobius"/>
    </source>
</evidence>
<evidence type="ECO:0000256" key="7">
    <source>
        <dbReference type="ARBA" id="ARBA00023136"/>
    </source>
</evidence>
<keyword evidence="4 8" id="KW-0812">Transmembrane</keyword>
<gene>
    <name evidence="11" type="primary">cox3</name>
</gene>
<accession>V5JV95</accession>
<dbReference type="PANTHER" id="PTHR11403">
    <property type="entry name" value="CYTOCHROME C OXIDASE SUBUNIT III"/>
    <property type="match status" value="1"/>
</dbReference>
<keyword evidence="5" id="KW-1278">Translocase</keyword>
<feature type="domain" description="Heme-copper oxidase subunit III family profile" evidence="10">
    <location>
        <begin position="2"/>
        <end position="298"/>
    </location>
</feature>
<evidence type="ECO:0000256" key="3">
    <source>
        <dbReference type="ARBA" id="ARBA00015944"/>
    </source>
</evidence>
<feature type="transmembrane region" description="Helical" evidence="9">
    <location>
        <begin position="197"/>
        <end position="220"/>
    </location>
</feature>
<dbReference type="Pfam" id="PF00510">
    <property type="entry name" value="COX3"/>
    <property type="match status" value="2"/>
</dbReference>
<evidence type="ECO:0000256" key="6">
    <source>
        <dbReference type="ARBA" id="ARBA00022989"/>
    </source>
</evidence>
<protein>
    <recommendedName>
        <fullName evidence="3 8">Cytochrome c oxidase subunit 3</fullName>
    </recommendedName>
</protein>
<reference evidence="11" key="1">
    <citation type="journal article" date="2014" name="Gene">
        <title>Evolution of the tRNA gene family in mitochondrial genomes of five Meretrix clams (Bivalvia, Veneridae).</title>
        <authorList>
            <person name="Wu X."/>
            <person name="Xiao S."/>
            <person name="Li X."/>
            <person name="Li L."/>
            <person name="Shi W."/>
            <person name="Yu Z."/>
        </authorList>
    </citation>
    <scope>NUCLEOTIDE SEQUENCE</scope>
</reference>
<dbReference type="EMBL" id="KC832317">
    <property type="protein sequence ID" value="AGR50836.1"/>
    <property type="molecule type" value="Genomic_DNA"/>
</dbReference>
<dbReference type="Gene3D" id="1.20.120.80">
    <property type="entry name" value="Cytochrome c oxidase, subunit III, four-helix bundle"/>
    <property type="match status" value="1"/>
</dbReference>
<evidence type="ECO:0000256" key="4">
    <source>
        <dbReference type="ARBA" id="ARBA00022692"/>
    </source>
</evidence>
<organism evidence="11">
    <name type="scientific">Meretrix lyrata</name>
    <dbReference type="NCBI Taxonomy" id="223151"/>
    <lineage>
        <taxon>Eukaryota</taxon>
        <taxon>Metazoa</taxon>
        <taxon>Spiralia</taxon>
        <taxon>Lophotrochozoa</taxon>
        <taxon>Mollusca</taxon>
        <taxon>Bivalvia</taxon>
        <taxon>Autobranchia</taxon>
        <taxon>Heteroconchia</taxon>
        <taxon>Euheterodonta</taxon>
        <taxon>Imparidentia</taxon>
        <taxon>Neoheterodontei</taxon>
        <taxon>Venerida</taxon>
        <taxon>Veneroidea</taxon>
        <taxon>Veneridae</taxon>
        <taxon>Meretrix</taxon>
    </lineage>
</organism>
<evidence type="ECO:0000256" key="5">
    <source>
        <dbReference type="ARBA" id="ARBA00022967"/>
    </source>
</evidence>
<keyword evidence="8 11" id="KW-0496">Mitochondrion</keyword>
<dbReference type="InterPro" id="IPR035973">
    <property type="entry name" value="Cyt_c_oxidase_su3-like_sf"/>
</dbReference>
<comment type="subcellular location">
    <subcellularLocation>
        <location evidence="1">Membrane</location>
        <topology evidence="1">Multi-pass membrane protein</topology>
    </subcellularLocation>
</comment>
<keyword evidence="6 9" id="KW-1133">Transmembrane helix</keyword>
<evidence type="ECO:0000259" key="10">
    <source>
        <dbReference type="PROSITE" id="PS50253"/>
    </source>
</evidence>
<feature type="transmembrane region" description="Helical" evidence="9">
    <location>
        <begin position="12"/>
        <end position="32"/>
    </location>
</feature>
<dbReference type="RefSeq" id="YP_008854390.1">
    <property type="nucleotide sequence ID" value="NC_022924.1"/>
</dbReference>
<dbReference type="SUPFAM" id="SSF81452">
    <property type="entry name" value="Cytochrome c oxidase subunit III-like"/>
    <property type="match status" value="1"/>
</dbReference>
<name>V5JV95_9BIVA</name>
<feature type="transmembrane region" description="Helical" evidence="9">
    <location>
        <begin position="39"/>
        <end position="60"/>
    </location>
</feature>
<dbReference type="InterPro" id="IPR000298">
    <property type="entry name" value="Cyt_c_oxidase-like_su3"/>
</dbReference>
<sequence length="302" mass="34714">MGRPGFQFLGPGPWPFAAATSFLGLCATFFFFVCSGPIWVFWISFFFSFGLGVFIMSNWGSDVVKESTFLGQWSSYFFRVYAWGFRFFIFFEVFFFAGLIGSFVYCAVGESSIHGVGFWPPRGIKPLNPGKMALLNTAILIGSSFTANWAFWCVKCHNLLNFNMGVPLWELTGGKKPASDKLSESVDTFYYQSRGLLALEITIFLGVCFTILQAMEYYWASYSFADGVFGSTFFLLTGFHGLHVIIGTIFLIVCWFRLLYFHFSFNHFYFGMWAAVWYWHFVDAVWVVVYSLVYIWGYWGYV</sequence>
<evidence type="ECO:0000313" key="11">
    <source>
        <dbReference type="EMBL" id="AGR50836.1"/>
    </source>
</evidence>
<feature type="transmembrane region" description="Helical" evidence="9">
    <location>
        <begin position="80"/>
        <end position="108"/>
    </location>
</feature>
<comment type="function">
    <text evidence="8">Component of the cytochrome c oxidase, the last enzyme in the mitochondrial electron transport chain which drives oxidative phosphorylation. The respiratory chain contains 3 multisubunit complexes succinate dehydrogenase (complex II, CII), ubiquinol-cytochrome c oxidoreductase (cytochrome b-c1 complex, complex III, CIII) and cytochrome c oxidase (complex IV, CIV), that cooperate to transfer electrons derived from NADH and succinate to molecular oxygen, creating an electrochemical gradient over the inner membrane that drives transmembrane transport and the ATP synthase. Cytochrome c oxidase is the component of the respiratory chain that catalyzes the reduction of oxygen to water. Electrons originating from reduced cytochrome c in the intermembrane space (IMS) are transferred via the dinuclear copper A center (CU(A)) of subunit 2 and heme A of subunit 1 to the active site in subunit 1, a binuclear center (BNC) formed by heme A3 and copper B (CU(B)). The BNC reduces molecular oxygen to 2 water molecules using 4 electrons from cytochrome c in the IMS and 4 protons from the mitochondrial matrix.</text>
</comment>
<evidence type="ECO:0000256" key="1">
    <source>
        <dbReference type="ARBA" id="ARBA00004141"/>
    </source>
</evidence>
<dbReference type="GO" id="GO:0005739">
    <property type="term" value="C:mitochondrion"/>
    <property type="evidence" value="ECO:0007669"/>
    <property type="project" value="TreeGrafter"/>
</dbReference>
<keyword evidence="7 9" id="KW-0472">Membrane</keyword>
<comment type="similarity">
    <text evidence="2 8">Belongs to the cytochrome c oxidase subunit 3 family.</text>
</comment>
<evidence type="ECO:0000256" key="2">
    <source>
        <dbReference type="ARBA" id="ARBA00010581"/>
    </source>
</evidence>
<dbReference type="GO" id="GO:0004129">
    <property type="term" value="F:cytochrome-c oxidase activity"/>
    <property type="evidence" value="ECO:0007669"/>
    <property type="project" value="InterPro"/>
</dbReference>
<dbReference type="Gene3D" id="1.10.287.70">
    <property type="match status" value="1"/>
</dbReference>
<dbReference type="GeneID" id="17727910"/>
<dbReference type="InterPro" id="IPR033945">
    <property type="entry name" value="Cyt_c_oxase_su3_dom"/>
</dbReference>
<dbReference type="InterPro" id="IPR013833">
    <property type="entry name" value="Cyt_c_oxidase_su3_a-hlx"/>
</dbReference>
<proteinExistence type="inferred from homology"/>
<dbReference type="CTD" id="4514"/>
<dbReference type="InterPro" id="IPR024791">
    <property type="entry name" value="Cyt_c/ubiquinol_Oxase_su3"/>
</dbReference>
<feature type="transmembrane region" description="Helical" evidence="9">
    <location>
        <begin position="232"/>
        <end position="256"/>
    </location>
</feature>
<dbReference type="PROSITE" id="PS50253">
    <property type="entry name" value="COX3"/>
    <property type="match status" value="1"/>
</dbReference>
<geneLocation type="mitochondrion" evidence="11"/>
<dbReference type="CDD" id="cd01665">
    <property type="entry name" value="Cyt_c_Oxidase_III"/>
    <property type="match status" value="1"/>
</dbReference>
<evidence type="ECO:0000256" key="8">
    <source>
        <dbReference type="RuleBase" id="RU003375"/>
    </source>
</evidence>
<dbReference type="PANTHER" id="PTHR11403:SF7">
    <property type="entry name" value="CYTOCHROME C OXIDASE SUBUNIT 3"/>
    <property type="match status" value="1"/>
</dbReference>
<feature type="transmembrane region" description="Helical" evidence="9">
    <location>
        <begin position="277"/>
        <end position="299"/>
    </location>
</feature>